<dbReference type="CDD" id="cd24017">
    <property type="entry name" value="ASKHA_T2SSL_N"/>
    <property type="match status" value="1"/>
</dbReference>
<dbReference type="Gene3D" id="3.30.420.380">
    <property type="match status" value="1"/>
</dbReference>
<evidence type="ECO:0000313" key="3">
    <source>
        <dbReference type="Proteomes" id="UP000076609"/>
    </source>
</evidence>
<evidence type="ECO:0000313" key="2">
    <source>
        <dbReference type="EMBL" id="KZE09217.1"/>
    </source>
</evidence>
<dbReference type="InterPro" id="IPR043129">
    <property type="entry name" value="ATPase_NBD"/>
</dbReference>
<dbReference type="InterPro" id="IPR024230">
    <property type="entry name" value="GspL_cyto_dom"/>
</dbReference>
<accession>A0ABR5YA18</accession>
<feature type="domain" description="GspL cytoplasmic actin-ATPase-like" evidence="1">
    <location>
        <begin position="17"/>
        <end position="195"/>
    </location>
</feature>
<dbReference type="Proteomes" id="UP000076609">
    <property type="component" value="Unassembled WGS sequence"/>
</dbReference>
<organism evidence="2 3">
    <name type="scientific">Sphingomonas hankookensis</name>
    <dbReference type="NCBI Taxonomy" id="563996"/>
    <lineage>
        <taxon>Bacteria</taxon>
        <taxon>Pseudomonadati</taxon>
        <taxon>Pseudomonadota</taxon>
        <taxon>Alphaproteobacteria</taxon>
        <taxon>Sphingomonadales</taxon>
        <taxon>Sphingomonadaceae</taxon>
        <taxon>Sphingomonas</taxon>
    </lineage>
</organism>
<gene>
    <name evidence="2" type="ORF">AVT10_07040</name>
</gene>
<dbReference type="NCBIfam" id="TIGR01709">
    <property type="entry name" value="typeII_sec_gspL"/>
    <property type="match status" value="1"/>
</dbReference>
<dbReference type="Pfam" id="PF05134">
    <property type="entry name" value="T2SSL"/>
    <property type="match status" value="1"/>
</dbReference>
<name>A0ABR5YA18_9SPHN</name>
<reference evidence="3" key="1">
    <citation type="submission" date="2016-01" db="EMBL/GenBank/DDBJ databases">
        <title>Draft genome of Chromobacterium sp. F49.</title>
        <authorList>
            <person name="Hong K.W."/>
        </authorList>
    </citation>
    <scope>NUCLEOTIDE SEQUENCE [LARGE SCALE GENOMIC DNA]</scope>
    <source>
        <strain evidence="3">CN3</strain>
    </source>
</reference>
<proteinExistence type="predicted"/>
<dbReference type="PIRSF" id="PIRSF015761">
    <property type="entry name" value="Protein_L"/>
    <property type="match status" value="1"/>
</dbReference>
<dbReference type="InterPro" id="IPR007812">
    <property type="entry name" value="T2SS_protein-GspL"/>
</dbReference>
<protein>
    <recommendedName>
        <fullName evidence="1">GspL cytoplasmic actin-ATPase-like domain-containing protein</fullName>
    </recommendedName>
</protein>
<evidence type="ECO:0000259" key="1">
    <source>
        <dbReference type="Pfam" id="PF05134"/>
    </source>
</evidence>
<comment type="caution">
    <text evidence="2">The sequence shown here is derived from an EMBL/GenBank/DDBJ whole genome shotgun (WGS) entry which is preliminary data.</text>
</comment>
<dbReference type="SUPFAM" id="SSF53067">
    <property type="entry name" value="Actin-like ATPase domain"/>
    <property type="match status" value="1"/>
</dbReference>
<sequence>MWAVAGGEAILVDGTVAATTLLVPSESVLLLAVDLPLPNRAKRLAALPFAIEDRIADPIDAVHLALGDAAGDKRYLVAVVRHGVMAEWLAFAEAAGIAGAAFVPDALMLPVPVEGWSVDVTAGRALVRAADGTGFALPLTMLVAAWEAAGRPKVAASGDPLPEAMAGDGAAFPLASLADRVAAAPIDLRQGAYARRRTAWPSTTRKVAMILGLAALAHGVIAVADTLMLQRIAERRYDALQQLVATTAPAVPTGGDDFMVRVADLLPRPTGTNRFVPLLSRVGGALSPIGPVLVVRSMNFEGNALTIDCESPETGMADRVRAALSAAGVAAQVVVAPGGTLRIVARGA</sequence>
<dbReference type="EMBL" id="LQQO01000056">
    <property type="protein sequence ID" value="KZE09217.1"/>
    <property type="molecule type" value="Genomic_DNA"/>
</dbReference>
<keyword evidence="3" id="KW-1185">Reference proteome</keyword>